<dbReference type="PANTHER" id="PTHR35392">
    <property type="entry name" value="ZN(II)2CYS6 TRANSCRIPTION FACTOR (EUROFUNG)-RELATED-RELATED"/>
    <property type="match status" value="1"/>
</dbReference>
<feature type="compositionally biased region" description="Polar residues" evidence="2">
    <location>
        <begin position="273"/>
        <end position="296"/>
    </location>
</feature>
<feature type="compositionally biased region" description="Polar residues" evidence="2">
    <location>
        <begin position="29"/>
        <end position="38"/>
    </location>
</feature>
<dbReference type="GO" id="GO:0000981">
    <property type="term" value="F:DNA-binding transcription factor activity, RNA polymerase II-specific"/>
    <property type="evidence" value="ECO:0007669"/>
    <property type="project" value="InterPro"/>
</dbReference>
<evidence type="ECO:0000256" key="2">
    <source>
        <dbReference type="SAM" id="MobiDB-lite"/>
    </source>
</evidence>
<dbReference type="PROSITE" id="PS50048">
    <property type="entry name" value="ZN2_CY6_FUNGAL_2"/>
    <property type="match status" value="1"/>
</dbReference>
<gene>
    <name evidence="4" type="ORF">B5807_01790</name>
</gene>
<feature type="domain" description="Zn(2)-C6 fungal-type" evidence="3">
    <location>
        <begin position="382"/>
        <end position="417"/>
    </location>
</feature>
<dbReference type="InterPro" id="IPR001138">
    <property type="entry name" value="Zn2Cys6_DnaBD"/>
</dbReference>
<dbReference type="CDD" id="cd00067">
    <property type="entry name" value="GAL4"/>
    <property type="match status" value="1"/>
</dbReference>
<evidence type="ECO:0000259" key="3">
    <source>
        <dbReference type="PROSITE" id="PS50048"/>
    </source>
</evidence>
<feature type="region of interest" description="Disordered" evidence="2">
    <location>
        <begin position="266"/>
        <end position="369"/>
    </location>
</feature>
<proteinExistence type="predicted"/>
<dbReference type="OMA" id="VNHPCRD"/>
<dbReference type="GO" id="GO:0008270">
    <property type="term" value="F:zinc ion binding"/>
    <property type="evidence" value="ECO:0007669"/>
    <property type="project" value="InterPro"/>
</dbReference>
<evidence type="ECO:0000313" key="5">
    <source>
        <dbReference type="Proteomes" id="UP000193240"/>
    </source>
</evidence>
<feature type="compositionally biased region" description="Polar residues" evidence="2">
    <location>
        <begin position="338"/>
        <end position="355"/>
    </location>
</feature>
<evidence type="ECO:0000256" key="1">
    <source>
        <dbReference type="ARBA" id="ARBA00023242"/>
    </source>
</evidence>
<dbReference type="Proteomes" id="UP000193240">
    <property type="component" value="Unassembled WGS sequence"/>
</dbReference>
<dbReference type="AlphaFoldDB" id="A0A1Y2MHY7"/>
<dbReference type="InterPro" id="IPR052973">
    <property type="entry name" value="Fungal_sec-metab_reg_TF"/>
</dbReference>
<feature type="region of interest" description="Disordered" evidence="2">
    <location>
        <begin position="1"/>
        <end position="38"/>
    </location>
</feature>
<organism evidence="4 5">
    <name type="scientific">Epicoccum nigrum</name>
    <name type="common">Soil fungus</name>
    <name type="synonym">Epicoccum purpurascens</name>
    <dbReference type="NCBI Taxonomy" id="105696"/>
    <lineage>
        <taxon>Eukaryota</taxon>
        <taxon>Fungi</taxon>
        <taxon>Dikarya</taxon>
        <taxon>Ascomycota</taxon>
        <taxon>Pezizomycotina</taxon>
        <taxon>Dothideomycetes</taxon>
        <taxon>Pleosporomycetidae</taxon>
        <taxon>Pleosporales</taxon>
        <taxon>Pleosporineae</taxon>
        <taxon>Didymellaceae</taxon>
        <taxon>Epicoccum</taxon>
    </lineage>
</organism>
<dbReference type="InterPro" id="IPR036864">
    <property type="entry name" value="Zn2-C6_fun-type_DNA-bd_sf"/>
</dbReference>
<dbReference type="SMART" id="SM00066">
    <property type="entry name" value="GAL4"/>
    <property type="match status" value="1"/>
</dbReference>
<keyword evidence="5" id="KW-1185">Reference proteome</keyword>
<dbReference type="SUPFAM" id="SSF57701">
    <property type="entry name" value="Zn2/Cys6 DNA-binding domain"/>
    <property type="match status" value="1"/>
</dbReference>
<dbReference type="InParanoid" id="A0A1Y2MHY7"/>
<accession>A0A1Y2MHY7</accession>
<name>A0A1Y2MHY7_EPING</name>
<reference evidence="4 5" key="1">
    <citation type="journal article" date="2017" name="Genome Announc.">
        <title>Genome sequence of the saprophytic ascomycete Epicoccum nigrum ICMP 19927 strain isolated from New Zealand.</title>
        <authorList>
            <person name="Fokin M."/>
            <person name="Fleetwood D."/>
            <person name="Weir B.S."/>
            <person name="Villas-Boas S.G."/>
        </authorList>
    </citation>
    <scope>NUCLEOTIDE SEQUENCE [LARGE SCALE GENOMIC DNA]</scope>
    <source>
        <strain evidence="4 5">ICMP 19927</strain>
    </source>
</reference>
<dbReference type="STRING" id="105696.A0A1Y2MHY7"/>
<sequence length="788" mass="86128">MIPLREGKPAETPLSQVRPFITPAKRTSRPTMSYQSQTGTPIEDWEDLMNWDDGRYATESNVVRTSQIDNYLAPEAPASPYITSAPPSNYGGASSFDCNVSAAPSIVGQSSSYGQFYGTSPTFSSATTSPLLSRDELRYFGSFGACDGFFSSLGEPAEPPLLDTTRDRIVDPSLATTAAGFLNPHVAGSFQTFSNREIVASQILASTGTQFEPTDETIAEGDEYDFSTSTAPIPIIRTPHQSFHDSYGYYEPSQGTYENRTRAVTIPLPNGRTGHNTKASHARWTSNAPPVLSTSPLPGRRSRSGTLSRSNSRAEQRKARASPSPTSAHSLGWVPMQMDSQSGRMSATISSSDTQGRVPKGRKRGLDPKQRSEAALMRIIGSCSNCKKRKEKCDPGTPCRSCLKHYKGDLVNNPCRNHALVNLTETFLSNRHGWHPTDRSLTSCIGPAGFKISSDIAYKIPLHFGFGLPLTLEVNPVFIDNEKPLVHEHLVYSWPPQSSTTATHTQPVLPAILSASAIASLSQSLDSHLEHLVLSEFKAFPPYLSPLRILNRVYTFFRSLPAISDSSRLLLQALKLLVLVHVGGDITLPKQSDSTPLKQLVRCTMHIPEASRPSPCLIRAQFGAAMPDLATKLMREVLSVLERILFSRNEDDWPVALAALMVVLMTVESIHYHAAKLPYHDAYSPSRSENADGGFDADDGAVDTLLASYKACFSACHTRLQPDWQGDLSTGAGKTDPADQFVASVREAVGKEGVESYLASKVDEKFVDEEDMGFFFDRLVARLLLLEA</sequence>
<dbReference type="EMBL" id="KZ107838">
    <property type="protein sequence ID" value="OSS54858.1"/>
    <property type="molecule type" value="Genomic_DNA"/>
</dbReference>
<evidence type="ECO:0000313" key="4">
    <source>
        <dbReference type="EMBL" id="OSS54858.1"/>
    </source>
</evidence>
<protein>
    <recommendedName>
        <fullName evidence="3">Zn(2)-C6 fungal-type domain-containing protein</fullName>
    </recommendedName>
</protein>
<keyword evidence="1" id="KW-0539">Nucleus</keyword>
<dbReference type="PANTHER" id="PTHR35392:SF1">
    <property type="entry name" value="ZN(II)2CYS6 TRANSCRIPTION FACTOR (EUROFUNG)"/>
    <property type="match status" value="1"/>
</dbReference>